<dbReference type="Proteomes" id="UP000252355">
    <property type="component" value="Unassembled WGS sequence"/>
</dbReference>
<dbReference type="InterPro" id="IPR023074">
    <property type="entry name" value="HMG_CoA_Rdtase_cat_sf"/>
</dbReference>
<dbReference type="InterPro" id="IPR004554">
    <property type="entry name" value="HMG_CoA_Rdtase_eu_arc"/>
</dbReference>
<dbReference type="InterPro" id="IPR042099">
    <property type="entry name" value="ANL_N_sf"/>
</dbReference>
<name>A0A367ZNN0_9BACT</name>
<comment type="similarity">
    <text evidence="1">Belongs to the HMG-CoA reductase family.</text>
</comment>
<evidence type="ECO:0000256" key="1">
    <source>
        <dbReference type="ARBA" id="ARBA00007661"/>
    </source>
</evidence>
<protein>
    <recommendedName>
        <fullName evidence="2">hydroxymethylglutaryl-CoA reductase (NADPH)</fullName>
        <ecNumber evidence="2">1.1.1.34</ecNumber>
    </recommendedName>
</protein>
<dbReference type="InterPro" id="IPR045851">
    <property type="entry name" value="AMP-bd_C_sf"/>
</dbReference>
<keyword evidence="3" id="KW-0521">NADP</keyword>
<dbReference type="InterPro" id="IPR009023">
    <property type="entry name" value="HMG_CoA_Rdtase_NAD(P)-bd_sf"/>
</dbReference>
<dbReference type="PRINTS" id="PR00071">
    <property type="entry name" value="HMGCOARDTASE"/>
</dbReference>
<dbReference type="EMBL" id="QOQW01000011">
    <property type="protein sequence ID" value="RCK79734.1"/>
    <property type="molecule type" value="Genomic_DNA"/>
</dbReference>
<organism evidence="7 8">
    <name type="scientific">Candidatus Ozemobacter sibiricus</name>
    <dbReference type="NCBI Taxonomy" id="2268124"/>
    <lineage>
        <taxon>Bacteria</taxon>
        <taxon>Candidatus Ozemobacteria</taxon>
        <taxon>Candidatus Ozemobacterales</taxon>
        <taxon>Candidatus Ozemobacteraceae</taxon>
        <taxon>Candidatus Ozemobacter</taxon>
    </lineage>
</organism>
<dbReference type="AlphaFoldDB" id="A0A367ZNN0"/>
<dbReference type="PROSITE" id="PS00318">
    <property type="entry name" value="HMG_COA_REDUCTASE_2"/>
    <property type="match status" value="1"/>
</dbReference>
<evidence type="ECO:0000313" key="7">
    <source>
        <dbReference type="EMBL" id="RCK79734.1"/>
    </source>
</evidence>
<dbReference type="Pfam" id="PF00501">
    <property type="entry name" value="AMP-binding"/>
    <property type="match status" value="1"/>
</dbReference>
<dbReference type="InterPro" id="IPR023076">
    <property type="entry name" value="HMG_CoA_Rdtase_CS"/>
</dbReference>
<dbReference type="SUPFAM" id="SSF55035">
    <property type="entry name" value="NAD-binding domain of HMG-CoA reductase"/>
    <property type="match status" value="1"/>
</dbReference>
<dbReference type="PROSITE" id="PS00455">
    <property type="entry name" value="AMP_BINDING"/>
    <property type="match status" value="1"/>
</dbReference>
<dbReference type="PANTHER" id="PTHR10572">
    <property type="entry name" value="3-HYDROXY-3-METHYLGLUTARYL-COENZYME A REDUCTASE"/>
    <property type="match status" value="1"/>
</dbReference>
<dbReference type="InterPro" id="IPR009029">
    <property type="entry name" value="HMG_CoA_Rdtase_sub-bd_dom_sf"/>
</dbReference>
<dbReference type="InterPro" id="IPR000873">
    <property type="entry name" value="AMP-dep_synth/lig_dom"/>
</dbReference>
<sequence length="1011" mass="109058">MFEQTLRLTTLPVEPAKVAMSCDLGEGRWVDMTYGEFREIVEEVGRLLATLGVGRGDRILIVGENHFKWLPVFVGITGYGAVAVPVDGMSADQRLLAIVEDCRPAAIMVSRRFQERWAGLYPQLTHACPLINFQFEILKTAGQMPSPVPAPPPPVETDPAAIIYTSGTTGQPKGVILNHAALVAAVQLGKELGDFTRHDVMLAVLPFTHVFGLVDAGLAPLALGGRVVLTTSLNPGEILGAVLKYRVSFALLVPRLAEVLVSALRAVQVPLPRLTVIIGGAACSAALIEAFRSRGIRTMQGFGMTETAGGIIMNQDGPPESIGKPLPAVQVKIDQPNQEGVGELLVAAPSLLSGIWGRPELNSDLFAGEFLRTGDLASIDENGYVYIRGRAKDVIIPAGGMNVYPDELEARLGVLPFAEEYSVLGLKEGGYEFPALVIKPRADWFAQHQLAITAENLHDEIAARTRDWPEWERFRRVILLEQPLPRSSSFKVQRHLLAERVTAGTGQPATSAARSEAAAGAVSPSGAAGGLDAFDRELFDRFRGVVAHFLNVPSSRITPTTRLSEFLQLDSLGVIALLAHLEEVFGLSLQEMIGQEIRDFGTLFAFMKRDGQLDKLREVERPTSPSVLPPPLDFSPEALKARQQFLQQRVAGNIKAIPRPDDPLLYAGNIEAFFGFCQVPLGLVGPLKVLGEHAQGEFYIPLATTEGALVSSIARGAQVITMAGGVRAKVVADSLVRAPMFVFNSIPDMAAFSDWVAMNFPVLKEVAESTTRFGKLEQIEPFPMGSSLCLRFVYSTGDASGQNMTTIATHKAIQHILKEYKGQIADWFLETNLSGDKKINGVNFTRNRGKRVIAEVAIPDAIVEKVLHTTSERMLRLSQVAQMSALHSHSFGSQAHYANVLAAVFIACGQDPACVAESATGVTHLERRDGHLVVSVTMPGLMIGTVGGGTRLPTQQLCLQIMECDGPRKARKMAEIVAGAVVAGEISLIGAMAADQFADAHARYGRPGGQR</sequence>
<dbReference type="SUPFAM" id="SSF56801">
    <property type="entry name" value="Acetyl-CoA synthetase-like"/>
    <property type="match status" value="1"/>
</dbReference>
<dbReference type="Gene3D" id="1.10.1200.10">
    <property type="entry name" value="ACP-like"/>
    <property type="match status" value="1"/>
</dbReference>
<dbReference type="CDD" id="cd00643">
    <property type="entry name" value="HMG-CoA_reductase_classI"/>
    <property type="match status" value="1"/>
</dbReference>
<dbReference type="Pfam" id="PF00550">
    <property type="entry name" value="PP-binding"/>
    <property type="match status" value="1"/>
</dbReference>
<proteinExistence type="inferred from homology"/>
<accession>A0A367ZNN0</accession>
<dbReference type="GO" id="GO:0015936">
    <property type="term" value="P:coenzyme A metabolic process"/>
    <property type="evidence" value="ECO:0007669"/>
    <property type="project" value="InterPro"/>
</dbReference>
<dbReference type="SUPFAM" id="SSF56542">
    <property type="entry name" value="Substrate-binding domain of HMG-CoA reductase"/>
    <property type="match status" value="1"/>
</dbReference>
<feature type="domain" description="Carrier" evidence="6">
    <location>
        <begin position="541"/>
        <end position="590"/>
    </location>
</feature>
<dbReference type="EC" id="1.1.1.34" evidence="2"/>
<evidence type="ECO:0000256" key="4">
    <source>
        <dbReference type="ARBA" id="ARBA00023002"/>
    </source>
</evidence>
<dbReference type="Gene3D" id="3.90.770.10">
    <property type="entry name" value="3-hydroxy-3-methylglutaryl-coenzyme A Reductase, Chain A, domain 2"/>
    <property type="match status" value="1"/>
</dbReference>
<evidence type="ECO:0000256" key="3">
    <source>
        <dbReference type="ARBA" id="ARBA00022857"/>
    </source>
</evidence>
<evidence type="ECO:0000259" key="6">
    <source>
        <dbReference type="Pfam" id="PF00550"/>
    </source>
</evidence>
<evidence type="ECO:0000313" key="8">
    <source>
        <dbReference type="Proteomes" id="UP000252355"/>
    </source>
</evidence>
<reference evidence="7 8" key="1">
    <citation type="submission" date="2018-05" db="EMBL/GenBank/DDBJ databases">
        <title>A metagenomic window into the 2 km-deep terrestrial subsurface aquifer revealed taxonomically and functionally diverse microbial community comprising novel uncultured bacterial lineages.</title>
        <authorList>
            <person name="Kadnikov V.V."/>
            <person name="Mardanov A.V."/>
            <person name="Beletsky A.V."/>
            <person name="Banks D."/>
            <person name="Pimenov N.V."/>
            <person name="Frank Y.A."/>
            <person name="Karnachuk O.V."/>
            <person name="Ravin N.V."/>
        </authorList>
    </citation>
    <scope>NUCLEOTIDE SEQUENCE [LARGE SCALE GENOMIC DNA]</scope>
    <source>
        <strain evidence="7">BY5</strain>
    </source>
</reference>
<dbReference type="InterPro" id="IPR036736">
    <property type="entry name" value="ACP-like_sf"/>
</dbReference>
<dbReference type="GO" id="GO:0004420">
    <property type="term" value="F:hydroxymethylglutaryl-CoA reductase (NADPH) activity"/>
    <property type="evidence" value="ECO:0007669"/>
    <property type="project" value="UniProtKB-EC"/>
</dbReference>
<dbReference type="InterPro" id="IPR009081">
    <property type="entry name" value="PP-bd_ACP"/>
</dbReference>
<comment type="caution">
    <text evidence="7">The sequence shown here is derived from an EMBL/GenBank/DDBJ whole genome shotgun (WGS) entry which is preliminary data.</text>
</comment>
<dbReference type="PANTHER" id="PTHR10572:SF24">
    <property type="entry name" value="3-HYDROXY-3-METHYLGLUTARYL-COENZYME A REDUCTASE"/>
    <property type="match status" value="1"/>
</dbReference>
<dbReference type="Gene3D" id="3.30.300.30">
    <property type="match status" value="1"/>
</dbReference>
<dbReference type="SUPFAM" id="SSF47336">
    <property type="entry name" value="ACP-like"/>
    <property type="match status" value="1"/>
</dbReference>
<dbReference type="PROSITE" id="PS50065">
    <property type="entry name" value="HMG_COA_REDUCTASE_4"/>
    <property type="match status" value="1"/>
</dbReference>
<feature type="domain" description="AMP-dependent synthetase/ligase" evidence="5">
    <location>
        <begin position="15"/>
        <end position="356"/>
    </location>
</feature>
<dbReference type="InterPro" id="IPR002202">
    <property type="entry name" value="HMG_CoA_Rdtase"/>
</dbReference>
<keyword evidence="4" id="KW-0560">Oxidoreductase</keyword>
<dbReference type="GO" id="GO:0008299">
    <property type="term" value="P:isoprenoid biosynthetic process"/>
    <property type="evidence" value="ECO:0007669"/>
    <property type="project" value="InterPro"/>
</dbReference>
<dbReference type="Pfam" id="PF00368">
    <property type="entry name" value="HMG-CoA_red"/>
    <property type="match status" value="1"/>
</dbReference>
<dbReference type="Gene3D" id="3.40.50.12780">
    <property type="entry name" value="N-terminal domain of ligase-like"/>
    <property type="match status" value="1"/>
</dbReference>
<dbReference type="InterPro" id="IPR020845">
    <property type="entry name" value="AMP-binding_CS"/>
</dbReference>
<evidence type="ECO:0000259" key="5">
    <source>
        <dbReference type="Pfam" id="PF00501"/>
    </source>
</evidence>
<dbReference type="Gene3D" id="3.30.70.420">
    <property type="entry name" value="Hydroxymethylglutaryl-CoA reductase, class I/II, NAD/NADP-binding domain"/>
    <property type="match status" value="1"/>
</dbReference>
<evidence type="ECO:0000256" key="2">
    <source>
        <dbReference type="ARBA" id="ARBA00012999"/>
    </source>
</evidence>
<gene>
    <name evidence="7" type="ORF">OZSIB_4206</name>
</gene>